<feature type="compositionally biased region" description="Basic and acidic residues" evidence="1">
    <location>
        <begin position="1"/>
        <end position="10"/>
    </location>
</feature>
<feature type="region of interest" description="Disordered" evidence="1">
    <location>
        <begin position="1"/>
        <end position="37"/>
    </location>
</feature>
<dbReference type="Proteomes" id="UP001420932">
    <property type="component" value="Unassembled WGS sequence"/>
</dbReference>
<dbReference type="EMBL" id="JBBNAF010000003">
    <property type="protein sequence ID" value="KAK9161192.1"/>
    <property type="molecule type" value="Genomic_DNA"/>
</dbReference>
<name>A0AAP0L0D7_9MAGN</name>
<keyword evidence="3" id="KW-1185">Reference proteome</keyword>
<evidence type="ECO:0000313" key="3">
    <source>
        <dbReference type="Proteomes" id="UP001420932"/>
    </source>
</evidence>
<sequence length="156" mass="17516">MGKEARRTLEHALGTMPRHDPRTHVSATPSRWDSTEPRLAPEALTKSKYAWSHFGMFPIELKKRLNIYYRERCVLSGRHGQRSKEDPRACLGHHAKAGPSDPCSGHPEPVGLDRAPASTEVPGRSQASPRSPCPYEKCGSRPLRLGWTEPRRFQAV</sequence>
<evidence type="ECO:0000256" key="1">
    <source>
        <dbReference type="SAM" id="MobiDB-lite"/>
    </source>
</evidence>
<gene>
    <name evidence="2" type="ORF">Syun_007533</name>
</gene>
<accession>A0AAP0L0D7</accession>
<organism evidence="2 3">
    <name type="scientific">Stephania yunnanensis</name>
    <dbReference type="NCBI Taxonomy" id="152371"/>
    <lineage>
        <taxon>Eukaryota</taxon>
        <taxon>Viridiplantae</taxon>
        <taxon>Streptophyta</taxon>
        <taxon>Embryophyta</taxon>
        <taxon>Tracheophyta</taxon>
        <taxon>Spermatophyta</taxon>
        <taxon>Magnoliopsida</taxon>
        <taxon>Ranunculales</taxon>
        <taxon>Menispermaceae</taxon>
        <taxon>Menispermoideae</taxon>
        <taxon>Cissampelideae</taxon>
        <taxon>Stephania</taxon>
    </lineage>
</organism>
<comment type="caution">
    <text evidence="2">The sequence shown here is derived from an EMBL/GenBank/DDBJ whole genome shotgun (WGS) entry which is preliminary data.</text>
</comment>
<evidence type="ECO:0000313" key="2">
    <source>
        <dbReference type="EMBL" id="KAK9161192.1"/>
    </source>
</evidence>
<protein>
    <submittedName>
        <fullName evidence="2">Uncharacterized protein</fullName>
    </submittedName>
</protein>
<feature type="region of interest" description="Disordered" evidence="1">
    <location>
        <begin position="78"/>
        <end position="156"/>
    </location>
</feature>
<dbReference type="AlphaFoldDB" id="A0AAP0L0D7"/>
<reference evidence="2 3" key="1">
    <citation type="submission" date="2024-01" db="EMBL/GenBank/DDBJ databases">
        <title>Genome assemblies of Stephania.</title>
        <authorList>
            <person name="Yang L."/>
        </authorList>
    </citation>
    <scope>NUCLEOTIDE SEQUENCE [LARGE SCALE GENOMIC DNA]</scope>
    <source>
        <strain evidence="2">YNDBR</strain>
        <tissue evidence="2">Leaf</tissue>
    </source>
</reference>
<proteinExistence type="predicted"/>